<comment type="caution">
    <text evidence="2">The sequence shown here is derived from an EMBL/GenBank/DDBJ whole genome shotgun (WGS) entry which is preliminary data.</text>
</comment>
<proteinExistence type="predicted"/>
<keyword evidence="3" id="KW-1185">Reference proteome</keyword>
<dbReference type="AlphaFoldDB" id="A0A4C1ZDF9"/>
<dbReference type="Proteomes" id="UP000299102">
    <property type="component" value="Unassembled WGS sequence"/>
</dbReference>
<feature type="region of interest" description="Disordered" evidence="1">
    <location>
        <begin position="21"/>
        <end position="58"/>
    </location>
</feature>
<evidence type="ECO:0000256" key="1">
    <source>
        <dbReference type="SAM" id="MobiDB-lite"/>
    </source>
</evidence>
<evidence type="ECO:0000313" key="3">
    <source>
        <dbReference type="Proteomes" id="UP000299102"/>
    </source>
</evidence>
<evidence type="ECO:0000313" key="2">
    <source>
        <dbReference type="EMBL" id="GBP84635.1"/>
    </source>
</evidence>
<name>A0A4C1ZDF9_EUMVA</name>
<organism evidence="2 3">
    <name type="scientific">Eumeta variegata</name>
    <name type="common">Bagworm moth</name>
    <name type="synonym">Eumeta japonica</name>
    <dbReference type="NCBI Taxonomy" id="151549"/>
    <lineage>
        <taxon>Eukaryota</taxon>
        <taxon>Metazoa</taxon>
        <taxon>Ecdysozoa</taxon>
        <taxon>Arthropoda</taxon>
        <taxon>Hexapoda</taxon>
        <taxon>Insecta</taxon>
        <taxon>Pterygota</taxon>
        <taxon>Neoptera</taxon>
        <taxon>Endopterygota</taxon>
        <taxon>Lepidoptera</taxon>
        <taxon>Glossata</taxon>
        <taxon>Ditrysia</taxon>
        <taxon>Tineoidea</taxon>
        <taxon>Psychidae</taxon>
        <taxon>Oiketicinae</taxon>
        <taxon>Eumeta</taxon>
    </lineage>
</organism>
<sequence length="115" mass="12900">MLREKVAPYIIVGPFATRPARRATLSPKNQKTRKAESFAGRALEGATETPRTPRGARDCYSTERASFCNVFLSRWFCFTHASHSSPAREPLVADVISDVRTTVPTRRRRASTCRS</sequence>
<protein>
    <submittedName>
        <fullName evidence="2">Uncharacterized protein</fullName>
    </submittedName>
</protein>
<accession>A0A4C1ZDF9</accession>
<reference evidence="2 3" key="1">
    <citation type="journal article" date="2019" name="Commun. Biol.">
        <title>The bagworm genome reveals a unique fibroin gene that provides high tensile strength.</title>
        <authorList>
            <person name="Kono N."/>
            <person name="Nakamura H."/>
            <person name="Ohtoshi R."/>
            <person name="Tomita M."/>
            <person name="Numata K."/>
            <person name="Arakawa K."/>
        </authorList>
    </citation>
    <scope>NUCLEOTIDE SEQUENCE [LARGE SCALE GENOMIC DNA]</scope>
</reference>
<gene>
    <name evidence="2" type="ORF">EVAR_65560_1</name>
</gene>
<dbReference type="EMBL" id="BGZK01001691">
    <property type="protein sequence ID" value="GBP84635.1"/>
    <property type="molecule type" value="Genomic_DNA"/>
</dbReference>